<proteinExistence type="predicted"/>
<name>A0AAQ4E6L6_AMBAM</name>
<sequence length="201" mass="21026">MQQPPGLPHHGPPTPSAATPSRKAPALPASQQPQRPPRPQDPPGEPLSPASGSNKPNVAASADGECLAAVPFAQAPSRAAQANDTTVKAVAPVAGVPKEEDELFQGGWMQCVMYLLGLLCMLVAVASVVILYLFLTKQQERVQDSRTAAWGQDESLPSGRNEQSLTPTSEEGFGVFGDNVTLTEESASEEPLYVGATGEAD</sequence>
<gene>
    <name evidence="4" type="ORF">V5799_009119</name>
    <name evidence="3" type="ORF">V5799_013180</name>
</gene>
<accession>A0AAQ4E6L6</accession>
<feature type="compositionally biased region" description="Low complexity" evidence="1">
    <location>
        <begin position="24"/>
        <end position="33"/>
    </location>
</feature>
<evidence type="ECO:0000256" key="2">
    <source>
        <dbReference type="SAM" id="Phobius"/>
    </source>
</evidence>
<protein>
    <submittedName>
        <fullName evidence="3">Uncharacterized protein</fullName>
    </submittedName>
</protein>
<feature type="region of interest" description="Disordered" evidence="1">
    <location>
        <begin position="146"/>
        <end position="201"/>
    </location>
</feature>
<feature type="transmembrane region" description="Helical" evidence="2">
    <location>
        <begin position="112"/>
        <end position="135"/>
    </location>
</feature>
<evidence type="ECO:0000313" key="4">
    <source>
        <dbReference type="EMBL" id="KAK8784517.1"/>
    </source>
</evidence>
<organism evidence="3 5">
    <name type="scientific">Amblyomma americanum</name>
    <name type="common">Lone star tick</name>
    <dbReference type="NCBI Taxonomy" id="6943"/>
    <lineage>
        <taxon>Eukaryota</taxon>
        <taxon>Metazoa</taxon>
        <taxon>Ecdysozoa</taxon>
        <taxon>Arthropoda</taxon>
        <taxon>Chelicerata</taxon>
        <taxon>Arachnida</taxon>
        <taxon>Acari</taxon>
        <taxon>Parasitiformes</taxon>
        <taxon>Ixodida</taxon>
        <taxon>Ixodoidea</taxon>
        <taxon>Ixodidae</taxon>
        <taxon>Amblyomminae</taxon>
        <taxon>Amblyomma</taxon>
    </lineage>
</organism>
<dbReference type="AlphaFoldDB" id="A0AAQ4E6L6"/>
<feature type="region of interest" description="Disordered" evidence="1">
    <location>
        <begin position="1"/>
        <end position="60"/>
    </location>
</feature>
<reference evidence="3 5" key="1">
    <citation type="journal article" date="2023" name="Arcadia Sci">
        <title>De novo assembly of a long-read Amblyomma americanum tick genome.</title>
        <authorList>
            <person name="Chou S."/>
            <person name="Poskanzer K.E."/>
            <person name="Rollins M."/>
            <person name="Thuy-Boun P.S."/>
        </authorList>
    </citation>
    <scope>NUCLEOTIDE SEQUENCE [LARGE SCALE GENOMIC DNA]</scope>
    <source>
        <strain evidence="3">F_SG_1</strain>
        <tissue evidence="3">Salivary glands</tissue>
    </source>
</reference>
<keyword evidence="5" id="KW-1185">Reference proteome</keyword>
<comment type="caution">
    <text evidence="3">The sequence shown here is derived from an EMBL/GenBank/DDBJ whole genome shotgun (WGS) entry which is preliminary data.</text>
</comment>
<dbReference type="Proteomes" id="UP001321473">
    <property type="component" value="Unassembled WGS sequence"/>
</dbReference>
<evidence type="ECO:0000313" key="3">
    <source>
        <dbReference type="EMBL" id="KAK8770346.1"/>
    </source>
</evidence>
<keyword evidence="2" id="KW-1133">Transmembrane helix</keyword>
<feature type="compositionally biased region" description="Pro residues" evidence="1">
    <location>
        <begin position="1"/>
        <end position="15"/>
    </location>
</feature>
<keyword evidence="2" id="KW-0472">Membrane</keyword>
<reference evidence="3" key="3">
    <citation type="submission" date="2024-02" db="EMBL/GenBank/DDBJ databases">
        <authorList>
            <person name="Mcdaniel E.A."/>
            <person name="Celebi F.M."/>
            <person name="Reiter T."/>
            <person name="Weiss E.C."/>
            <person name="Chou S."/>
        </authorList>
    </citation>
    <scope>NUCLEOTIDE SEQUENCE</scope>
    <source>
        <strain evidence="3">F_SG_1</strain>
        <tissue evidence="3">Salivary glands</tissue>
    </source>
</reference>
<evidence type="ECO:0000313" key="5">
    <source>
        <dbReference type="Proteomes" id="UP001321473"/>
    </source>
</evidence>
<keyword evidence="2" id="KW-0812">Transmembrane</keyword>
<dbReference type="EMBL" id="JARKHS020021269">
    <property type="protein sequence ID" value="KAK8770346.1"/>
    <property type="molecule type" value="Genomic_DNA"/>
</dbReference>
<dbReference type="EMBL" id="JARKHS020004508">
    <property type="protein sequence ID" value="KAK8784517.1"/>
    <property type="molecule type" value="Genomic_DNA"/>
</dbReference>
<feature type="compositionally biased region" description="Pro residues" evidence="1">
    <location>
        <begin position="34"/>
        <end position="46"/>
    </location>
</feature>
<feature type="compositionally biased region" description="Polar residues" evidence="1">
    <location>
        <begin position="158"/>
        <end position="169"/>
    </location>
</feature>
<reference evidence="3" key="2">
    <citation type="submission" date="2023-03" db="EMBL/GenBank/DDBJ databases">
        <authorList>
            <person name="Thuy-Boun P."/>
        </authorList>
    </citation>
    <scope>NUCLEOTIDE SEQUENCE</scope>
    <source>
        <strain evidence="3">F_SG_1</strain>
        <tissue evidence="3">Salivary glands</tissue>
    </source>
</reference>
<evidence type="ECO:0000256" key="1">
    <source>
        <dbReference type="SAM" id="MobiDB-lite"/>
    </source>
</evidence>